<protein>
    <submittedName>
        <fullName evidence="2">Helix-turn-helix domain-containing protein</fullName>
    </submittedName>
</protein>
<keyword evidence="3" id="KW-1185">Reference proteome</keyword>
<dbReference type="Pfam" id="PF13560">
    <property type="entry name" value="HTH_31"/>
    <property type="match status" value="1"/>
</dbReference>
<dbReference type="PANTHER" id="PTHR35010:SF2">
    <property type="entry name" value="BLL4672 PROTEIN"/>
    <property type="match status" value="1"/>
</dbReference>
<comment type="caution">
    <text evidence="2">The sequence shown here is derived from an EMBL/GenBank/DDBJ whole genome shotgun (WGS) entry which is preliminary data.</text>
</comment>
<dbReference type="PANTHER" id="PTHR35010">
    <property type="entry name" value="BLL4672 PROTEIN-RELATED"/>
    <property type="match status" value="1"/>
</dbReference>
<accession>A0ABW7AFK8</accession>
<dbReference type="Pfam" id="PF17765">
    <property type="entry name" value="MLTR_LBD"/>
    <property type="match status" value="1"/>
</dbReference>
<dbReference type="RefSeq" id="WP_393166781.1">
    <property type="nucleotide sequence ID" value="NZ_JBICRM010000009.1"/>
</dbReference>
<dbReference type="Gene3D" id="1.10.260.40">
    <property type="entry name" value="lambda repressor-like DNA-binding domains"/>
    <property type="match status" value="1"/>
</dbReference>
<evidence type="ECO:0000259" key="1">
    <source>
        <dbReference type="PROSITE" id="PS50943"/>
    </source>
</evidence>
<feature type="domain" description="HTH cro/C1-type" evidence="1">
    <location>
        <begin position="35"/>
        <end position="85"/>
    </location>
</feature>
<dbReference type="InterPro" id="IPR001387">
    <property type="entry name" value="Cro/C1-type_HTH"/>
</dbReference>
<dbReference type="SUPFAM" id="SSF47413">
    <property type="entry name" value="lambda repressor-like DNA-binding domains"/>
    <property type="match status" value="1"/>
</dbReference>
<dbReference type="InterPro" id="IPR010982">
    <property type="entry name" value="Lambda_DNA-bd_dom_sf"/>
</dbReference>
<evidence type="ECO:0000313" key="2">
    <source>
        <dbReference type="EMBL" id="MFG1705105.1"/>
    </source>
</evidence>
<dbReference type="Proteomes" id="UP001603978">
    <property type="component" value="Unassembled WGS sequence"/>
</dbReference>
<reference evidence="2 3" key="1">
    <citation type="submission" date="2024-10" db="EMBL/GenBank/DDBJ databases">
        <authorList>
            <person name="Topkara A.R."/>
            <person name="Saygin H."/>
        </authorList>
    </citation>
    <scope>NUCLEOTIDE SEQUENCE [LARGE SCALE GENOMIC DNA]</scope>
    <source>
        <strain evidence="2 3">M3C6</strain>
    </source>
</reference>
<gene>
    <name evidence="2" type="ORF">ACFLIM_18100</name>
</gene>
<name>A0ABW7AFK8_9ACTN</name>
<dbReference type="SMART" id="SM00530">
    <property type="entry name" value="HTH_XRE"/>
    <property type="match status" value="1"/>
</dbReference>
<dbReference type="EMBL" id="JBICRM010000009">
    <property type="protein sequence ID" value="MFG1705105.1"/>
    <property type="molecule type" value="Genomic_DNA"/>
</dbReference>
<dbReference type="InterPro" id="IPR041413">
    <property type="entry name" value="MLTR_LBD"/>
</dbReference>
<sequence>MSSDRLLGEFLRARRAVTTPAQVALLDVGLRRTPGLRREEVAMLAGVSTDYYIRLEQGRERHPSDQVIRALAGAFGLGADATAYLHALARTDARARQGPRIPADSMAQVSPPLLRLMHGRHGTPAFVMTRCMDLLAINPMAVAFYRQGLHVELKAGDNLLRTIFLNPAAQEFYRDWEPTVHNRVAHFRATVGRDLDAPRLTELVDELYDQSREFRRVWARYDVQTESSHTRSFRHNLVGELAVNCDLFSVVGAPGQQLVTVQATPGSPSAHALAELCRERPVP</sequence>
<evidence type="ECO:0000313" key="3">
    <source>
        <dbReference type="Proteomes" id="UP001603978"/>
    </source>
</evidence>
<dbReference type="Gene3D" id="3.30.450.180">
    <property type="match status" value="1"/>
</dbReference>
<dbReference type="CDD" id="cd00093">
    <property type="entry name" value="HTH_XRE"/>
    <property type="match status" value="1"/>
</dbReference>
<proteinExistence type="predicted"/>
<dbReference type="PROSITE" id="PS50943">
    <property type="entry name" value="HTH_CROC1"/>
    <property type="match status" value="1"/>
</dbReference>
<organism evidence="2 3">
    <name type="scientific">Nonomuraea marmarensis</name>
    <dbReference type="NCBI Taxonomy" id="3351344"/>
    <lineage>
        <taxon>Bacteria</taxon>
        <taxon>Bacillati</taxon>
        <taxon>Actinomycetota</taxon>
        <taxon>Actinomycetes</taxon>
        <taxon>Streptosporangiales</taxon>
        <taxon>Streptosporangiaceae</taxon>
        <taxon>Nonomuraea</taxon>
    </lineage>
</organism>